<reference evidence="1" key="1">
    <citation type="submission" date="2020-07" db="EMBL/GenBank/DDBJ databases">
        <title>Huge and variable diversity of episymbiotic CPR bacteria and DPANN archaea in groundwater ecosystems.</title>
        <authorList>
            <person name="He C.Y."/>
            <person name="Keren R."/>
            <person name="Whittaker M."/>
            <person name="Farag I.F."/>
            <person name="Doudna J."/>
            <person name="Cate J.H.D."/>
            <person name="Banfield J.F."/>
        </authorList>
    </citation>
    <scope>NUCLEOTIDE SEQUENCE</scope>
    <source>
        <strain evidence="1">NC_groundwater_763_Ag_S-0.2um_68_21</strain>
    </source>
</reference>
<gene>
    <name evidence="1" type="ORF">HYZ11_12555</name>
</gene>
<accession>A0A932HZ76</accession>
<organism evidence="1 2">
    <name type="scientific">Tectimicrobiota bacterium</name>
    <dbReference type="NCBI Taxonomy" id="2528274"/>
    <lineage>
        <taxon>Bacteria</taxon>
        <taxon>Pseudomonadati</taxon>
        <taxon>Nitrospinota/Tectimicrobiota group</taxon>
        <taxon>Candidatus Tectimicrobiota</taxon>
    </lineage>
</organism>
<evidence type="ECO:0000313" key="2">
    <source>
        <dbReference type="Proteomes" id="UP000782312"/>
    </source>
</evidence>
<sequence>MLKILRYLGMAGFAALAGCAGIYYSPSSGPVGEAHQPRLEAVWAAEAVGYGNIWRVYIRASDPDGDLDKVWVTFARFGGTYPGTFVPLTQPLREANGYVQFWAWPKGGLKLGELPIYASAMVRVEDRAGNQSHAIAIPFVLMHHSGPDGAAPPAGFSRDTKLAEMEMNMEIELGAGDGDRGSGN</sequence>
<dbReference type="PROSITE" id="PS51257">
    <property type="entry name" value="PROKAR_LIPOPROTEIN"/>
    <property type="match status" value="1"/>
</dbReference>
<protein>
    <recommendedName>
        <fullName evidence="3">Lipoprotein</fullName>
    </recommendedName>
</protein>
<dbReference type="EMBL" id="JACPUR010000030">
    <property type="protein sequence ID" value="MBI3128429.1"/>
    <property type="molecule type" value="Genomic_DNA"/>
</dbReference>
<evidence type="ECO:0000313" key="1">
    <source>
        <dbReference type="EMBL" id="MBI3128429.1"/>
    </source>
</evidence>
<name>A0A932HZ76_UNCTE</name>
<evidence type="ECO:0008006" key="3">
    <source>
        <dbReference type="Google" id="ProtNLM"/>
    </source>
</evidence>
<comment type="caution">
    <text evidence="1">The sequence shown here is derived from an EMBL/GenBank/DDBJ whole genome shotgun (WGS) entry which is preliminary data.</text>
</comment>
<dbReference type="Proteomes" id="UP000782312">
    <property type="component" value="Unassembled WGS sequence"/>
</dbReference>
<dbReference type="AlphaFoldDB" id="A0A932HZ76"/>
<proteinExistence type="predicted"/>